<keyword evidence="4" id="KW-1185">Reference proteome</keyword>
<name>A0A329X404_9GAMM</name>
<organism evidence="2 3">
    <name type="scientific">Photorhabdus bodei</name>
    <dbReference type="NCBI Taxonomy" id="2029681"/>
    <lineage>
        <taxon>Bacteria</taxon>
        <taxon>Pseudomonadati</taxon>
        <taxon>Pseudomonadota</taxon>
        <taxon>Gammaproteobacteria</taxon>
        <taxon>Enterobacterales</taxon>
        <taxon>Morganellaceae</taxon>
        <taxon>Photorhabdus</taxon>
    </lineage>
</organism>
<protein>
    <submittedName>
        <fullName evidence="2">Uncharacterized protein</fullName>
    </submittedName>
</protein>
<dbReference type="EMBL" id="WSFC01000006">
    <property type="protein sequence ID" value="NDL02482.1"/>
    <property type="molecule type" value="Genomic_DNA"/>
</dbReference>
<comment type="caution">
    <text evidence="2">The sequence shown here is derived from an EMBL/GenBank/DDBJ whole genome shotgun (WGS) entry which is preliminary data.</text>
</comment>
<reference evidence="1 4" key="3">
    <citation type="submission" date="2019-12" db="EMBL/GenBank/DDBJ databases">
        <title>Engineering Photorhabdus to improve their lethality against agricultural pests.</title>
        <authorList>
            <person name="Machado R.A.R."/>
        </authorList>
    </citation>
    <scope>NUCLEOTIDE SEQUENCE [LARGE SCALE GENOMIC DNA]</scope>
    <source>
        <strain evidence="1 4">M-CN4</strain>
    </source>
</reference>
<proteinExistence type="predicted"/>
<reference evidence="2" key="1">
    <citation type="submission" date="2017-08" db="EMBL/GenBank/DDBJ databases">
        <authorList>
            <person name="de Groot N.N."/>
        </authorList>
    </citation>
    <scope>NUCLEOTIDE SEQUENCE</scope>
    <source>
        <strain evidence="2">LJ24-63</strain>
    </source>
</reference>
<dbReference type="GeneID" id="88807254"/>
<gene>
    <name evidence="2" type="ORF">CKY02_15555</name>
    <name evidence="1" type="ORF">GPY48_04165</name>
</gene>
<dbReference type="RefSeq" id="WP_112896020.1">
    <property type="nucleotide sequence ID" value="NZ_CAWNYH010000030.1"/>
</dbReference>
<sequence>MKKHSQPLKENRYLLKALSQRLFTIAPQLPGYNKIIGYQSAEKTRETVLLYYSNGKDLPV</sequence>
<accession>A0A329X404</accession>
<dbReference type="Proteomes" id="UP000466619">
    <property type="component" value="Unassembled WGS sequence"/>
</dbReference>
<reference evidence="2 3" key="2">
    <citation type="journal article" date="2018" name="Int. J. Syst. Evol. Microbiol.">
        <title>Whole-genome-based revisit of Photorhabdus phylogeny: proposal for the elevation of most Photorhabdus subspecies to the species level and description of one novel species Photorhabdus bodei sp. nov., and one novel subspecies Photorhabdus laumondii subsp. clarkei subsp. nov.</title>
        <authorList>
            <person name="Machado R.A.R."/>
            <person name="Wuthrich D."/>
            <person name="Kuhnert P."/>
            <person name="Arce C.C.M."/>
            <person name="Thonen L."/>
            <person name="Ruiz C."/>
            <person name="Zhang X."/>
            <person name="Robert C.A.M."/>
            <person name="Karimi J."/>
            <person name="Kamali S."/>
            <person name="Ma J."/>
            <person name="Bruggmann R."/>
            <person name="Erb M."/>
        </authorList>
    </citation>
    <scope>NUCLEOTIDE SEQUENCE [LARGE SCALE GENOMIC DNA]</scope>
    <source>
        <strain evidence="2 3">LJ24-63</strain>
    </source>
</reference>
<dbReference type="Proteomes" id="UP000250919">
    <property type="component" value="Unassembled WGS sequence"/>
</dbReference>
<evidence type="ECO:0000313" key="1">
    <source>
        <dbReference type="EMBL" id="NDL02482.1"/>
    </source>
</evidence>
<evidence type="ECO:0000313" key="4">
    <source>
        <dbReference type="Proteomes" id="UP000466619"/>
    </source>
</evidence>
<dbReference type="EMBL" id="NSCM01000030">
    <property type="protein sequence ID" value="RAX10372.1"/>
    <property type="molecule type" value="Genomic_DNA"/>
</dbReference>
<evidence type="ECO:0000313" key="2">
    <source>
        <dbReference type="EMBL" id="RAX10372.1"/>
    </source>
</evidence>
<evidence type="ECO:0000313" key="3">
    <source>
        <dbReference type="Proteomes" id="UP000250919"/>
    </source>
</evidence>
<dbReference type="AlphaFoldDB" id="A0A329X404"/>